<evidence type="ECO:0000313" key="16">
    <source>
        <dbReference type="Proteomes" id="UP001165090"/>
    </source>
</evidence>
<accession>A0ABQ5SNM9</accession>
<evidence type="ECO:0000256" key="4">
    <source>
        <dbReference type="ARBA" id="ARBA00022989"/>
    </source>
</evidence>
<dbReference type="SUPFAM" id="SSF100909">
    <property type="entry name" value="IP3 receptor type 1 binding core, domain 2"/>
    <property type="match status" value="2"/>
</dbReference>
<keyword evidence="16" id="KW-1185">Reference proteome</keyword>
<reference evidence="15 16" key="1">
    <citation type="journal article" date="2023" name="IScience">
        <title>Expanded male sex-determining region conserved during the evolution of homothallism in the green alga Volvox.</title>
        <authorList>
            <person name="Yamamoto K."/>
            <person name="Matsuzaki R."/>
            <person name="Mahakham W."/>
            <person name="Heman W."/>
            <person name="Sekimoto H."/>
            <person name="Kawachi M."/>
            <person name="Minakuchi Y."/>
            <person name="Toyoda A."/>
            <person name="Nozaki H."/>
        </authorList>
    </citation>
    <scope>NUCLEOTIDE SEQUENCE [LARGE SCALE GENOMIC DNA]</scope>
    <source>
        <strain evidence="15 16">NIES-4468</strain>
    </source>
</reference>
<dbReference type="Pfam" id="PF00520">
    <property type="entry name" value="Ion_trans"/>
    <property type="match status" value="1"/>
</dbReference>
<dbReference type="InterPro" id="IPR000699">
    <property type="entry name" value="RIH_dom"/>
</dbReference>
<evidence type="ECO:0000259" key="12">
    <source>
        <dbReference type="Pfam" id="PF01365"/>
    </source>
</evidence>
<feature type="region of interest" description="Disordered" evidence="9">
    <location>
        <begin position="1856"/>
        <end position="1875"/>
    </location>
</feature>
<feature type="compositionally biased region" description="Basic and acidic residues" evidence="9">
    <location>
        <begin position="1005"/>
        <end position="1016"/>
    </location>
</feature>
<dbReference type="Pfam" id="PF08454">
    <property type="entry name" value="RIH_assoc"/>
    <property type="match status" value="1"/>
</dbReference>
<feature type="domain" description="Inositol 1,4,5-trisphosphate/ryanodine receptor" evidence="14">
    <location>
        <begin position="6"/>
        <end position="237"/>
    </location>
</feature>
<gene>
    <name evidence="15" type="ORF">VaNZ11_016878</name>
</gene>
<dbReference type="Pfam" id="PF01365">
    <property type="entry name" value="RYDR_ITPR"/>
    <property type="match status" value="2"/>
</dbReference>
<comment type="caution">
    <text evidence="15">The sequence shown here is derived from an EMBL/GenBank/DDBJ whole genome shotgun (WGS) entry which is preliminary data.</text>
</comment>
<protein>
    <submittedName>
        <fullName evidence="15">Uncharacterized protein</fullName>
    </submittedName>
</protein>
<keyword evidence="8" id="KW-0407">Ion channel</keyword>
<dbReference type="InterPro" id="IPR035910">
    <property type="entry name" value="RyR/IP3R_RIH_dom_sf"/>
</dbReference>
<dbReference type="InterPro" id="IPR015925">
    <property type="entry name" value="Ryanodine_IP3_receptor"/>
</dbReference>
<feature type="domain" description="RIH" evidence="12">
    <location>
        <begin position="1372"/>
        <end position="1549"/>
    </location>
</feature>
<feature type="transmembrane region" description="Helical" evidence="10">
    <location>
        <begin position="3098"/>
        <end position="3123"/>
    </location>
</feature>
<evidence type="ECO:0000256" key="9">
    <source>
        <dbReference type="SAM" id="MobiDB-lite"/>
    </source>
</evidence>
<keyword evidence="6 10" id="KW-0472">Membrane</keyword>
<evidence type="ECO:0000256" key="6">
    <source>
        <dbReference type="ARBA" id="ARBA00023136"/>
    </source>
</evidence>
<evidence type="ECO:0000256" key="1">
    <source>
        <dbReference type="ARBA" id="ARBA00004127"/>
    </source>
</evidence>
<feature type="compositionally biased region" description="Polar residues" evidence="9">
    <location>
        <begin position="1865"/>
        <end position="1875"/>
    </location>
</feature>
<evidence type="ECO:0000259" key="11">
    <source>
        <dbReference type="Pfam" id="PF00520"/>
    </source>
</evidence>
<feature type="region of interest" description="Disordered" evidence="9">
    <location>
        <begin position="996"/>
        <end position="1016"/>
    </location>
</feature>
<evidence type="ECO:0000256" key="3">
    <source>
        <dbReference type="ARBA" id="ARBA00022692"/>
    </source>
</evidence>
<evidence type="ECO:0000256" key="7">
    <source>
        <dbReference type="ARBA" id="ARBA00023286"/>
    </source>
</evidence>
<feature type="compositionally biased region" description="Acidic residues" evidence="9">
    <location>
        <begin position="2322"/>
        <end position="2333"/>
    </location>
</feature>
<dbReference type="PANTHER" id="PTHR13715">
    <property type="entry name" value="RYANODINE RECEPTOR AND IP3 RECEPTOR"/>
    <property type="match status" value="1"/>
</dbReference>
<dbReference type="Gene3D" id="2.80.10.50">
    <property type="match status" value="2"/>
</dbReference>
<keyword evidence="7" id="KW-1071">Ligand-gated ion channel</keyword>
<sequence length="3236" mass="353252">MEDLSTRCLKYGDVIYLKTDGKQAFVSAHDRTTPQVRTEELAEGADSPPDLKDCLFEVTKKYQYTQKKSLILELTRNGVVPEEALVSDSLSNYEEVLSATIAKPKVRLKLIALFNAYMREKRTNANEFRQVVGESVLYGQPVQLRHIPTGKFVTIKRTAADVERGALKVVLEEGGQEGSWFQVFSGYRTKPEGAKLMPGEVVVFKSLVFSGNGLHVSVGDIRDSSMLPVDKHPYVTSSKEVCASPDVTSYKIIPFSVNERVMPGLKDRLCGLSPVSIQDLVANTVYINFLGALNDKFLYFQSPLTRAEPNRISGPDCWRLELVMDGGFWTGMPLTHECVLRIRHLPTGTYLAAISNKAKEAARAWRIRKGSMAAAAAAGPANMATTVGAAGGDVNLSGGGGNAIPGGEFAGGAGAVAAAVAVGGYVPAGGAAAGTAVVGSLPYVAHWAGSADEDVLYDESFRLVLTKRYSVPDTLWEMHSFTKEEVVGTKVYSFFKHVATQFWLSGAGPPIPTQPSEDPDDPQEEQVYPVIHPEKLERNVMLVVKVPEDFTAKILDLQRVMSQLKDLRHVLHKEKIPPESELLDLVVNGQEAEAVAIIADTQYPDKFRQRYPALKRSLQDLVRWLDKKTWSEAADAVSPHIEYQSFVRELGLVDLLVQYMDAARVRLFATSSKLRGTRLGGWVLESGKLCHRILQLTCQGNEVNQAYLVKYAAMVMSHLSCPLTAPDTLAAMYEDNMAQMQAVSPAIVAASVNLIRSHGHRPRFINFLRQICGTRERPMPNNQNWIVADIMGSGRNPLQVFCQAGLETLQGADGQARRTWIIRCLRSDGTSSHIVVDAAQFTHDEENLTKRAIKEWDMSAEEGAYTTRELFIYYCFSLKFIVSLCYGRNSLARGQILAASAKYGLGLEYDALQAAVTDNFLPYAMRTYMVQVIRALYVDIEPYQPLKLPRHIRLLSKKGAIRVSLKTAANSETINALIRAVLEQLRLATTALAGDSGGSGGGGGDGKEDVGEQIGERGERTVGRNMLILNYLKTVHEMFKLGMLDLDSPVSQEMLVVLLDIIQKFDSLPLDRLERFERSYTSKVVMQAKKVALATIDFALDMKSEQQCAAVFDRFAQWQRSPERLEFWARLQAQVSRKGNATMKSGLRALNAGVRAVATLTNAATNKVLPLLPSAATSGNLESERGRNGSRGDMEAPAAVESFGDNEGVPHGGPEHWADESAAMLAADNEEGDFPLFKLDTLRDTAPLYTQGNSPVMKLFDLVRYDDQELTARTFQLLERLTSKREKLLEELMRTFVVTDDDLIALATWALKQVEIAQQAYNYMGSLDPAESQEACAKAAKAVDSLTSLLMPLQHITVSTGVPDAEATEKVFVSKTTAANCQYLMFDMQIHLMVLKFLKLPMKRKPQSDQRQIQQAEDPARREVFRACLEFLRHFMVVGDLEGTNVASHANQRVVLPSLELLLSFLDTHGLPASDTVIALFINNQADAATEGEKVIRKLIKLITRYGDKQHAGWLELLGKVMVVNGTPIKRNQMVAMQLVTQYGEDMLLLMSGDAGLEELRQLLASEHLTSRSTAVPPVSRLSYHTACTQLLADCCYGKEPELVVKASGYMSLGQVLDVLLLQPSAEIPEVNLRYVQRAYWRFVQHCYFATDTDNTKVQVRNGANRIWPLADVDAGGAGGDGEGGGELTAATSVLLQRFLDLPGGGEGSSKNRAGAAVDICLMHAVLAEVKRALADPSDALANADSATSFLVTSVFPALRDYFENHWQSHLAKLHSTPTGLLEDLFTNTMDLYDALKRLKDVANSQSVRAEIKLGLTNTRALLNAMPPEVNMTDRTFEPRPTGTLVLGGASRIGGGGGGGGGGSAPSTSQHTAMTASSQKLVQREWLQYLGALSDRVNVKIDLSTYEVVEVLRSGALVEAIKTAASSLGMGEGDTLFEQASLLRLARMLAACFGRLIPGTCPPISFEKLVQMLCELLGSRSSRPGAPRGVGPADWKPALLVKMVRAVCAAAALDDGAGAEDSAALRNAWASLGLLREGGEDGEVVTEWKQPSPELLRWRQCKYDKLGATRAAVTLLAHPTPEVQLEALKLLEVLLQSGNQAVQATIYDILKDGSELADAVFANVKAAFDRCRKYVARRVFVRNKEEARARKKDLAQEAKKAVTGAVKSLLTGGSRMAGAAGGLGLKAVRIVTSAPVELGSKVVMTSSTLAAAASKGLLGVINEPQPICSAGRQQGAGAFRAISDRNMGMVGAGGGSRKGVPRVSDGDYAVPYDGGAGPAAEAHERLDQPVAKVPGPTEAANVRQQQQQQRWRGIDTVAVAEGEEGDGDDEDGDGMLPGSVSVRQRNGWLGGGSSSGGRSSLRRQYDAVPVAEAVETTYSTGEPADGEGGDDDDDEEVRWEDKSAKLNNADNPYEFSSVLLRVLKSMVEGHHKNLQSVLQNQPQSTSSLDLVVEAVDLLNVLQDNLPISLVNGDNEVADLMVLVCLFVQEMVQGPCFNNQQSLAGTNFLASCNRIFGCIEYSQKYIPRPDDHSGEDRKNCFNKCNVKCALLNLLASLLEACPSQEVPGRCYDILDFDVIDRQIGQLCRVLGMAGEPPRYPQDGDDVADCDPDSPEDMQLIDISTVLENELLLFCAYVLKLNSVTPSRPPPLPYLSKLYNGEEVEKMDDLTPEQQLYAAELQSFLQRRLGYVEINWKGQLVEPCFFTLTPECSNLVTRQLWCDVTLDRINNTVSPDSRAFPTVKAAELVEVLEDVVDDIELESRLGRNRWLKAVSVVAQYRMRLLEATFYLAVGTLIFQALADARWNPKDSFSDRGSKWATRVLLEAVLVQSTCTVLLYTSFVYTELNKYMSHGVPKTILAIKAILERISEFFSAGGREEQGAAAASGGGGSAVSTGSKSLGGTLANVSAAAASAAATITSADGTLYDGASAARALGLPPPPLDQRRGWKDFILLAVALVVTISIYAKFWYFNMLVSASLAGFFVSPFFLVFHFTIYFLDFDSGKQLVMAIKRSGMNILNTFVLAVLAIYTFAVVTFLAFKDPTQVDKGDGPPCDTFYQCMGAHMLTGIMGDISALFNSDLWDTVPDKVNKDGRQQARTIFVLCFFMIWNFVLSNIFVGLIASAFEAIRDDQNTITSDRLSKCLICSQDMYLFNEKIQGGFEEHILKQHNALWYVFFLHHLRATAVEDYTGAESVVRAVLDNAKTTTDKGTWLPVSKSLAVMHAAELAAAREGGPATT</sequence>
<keyword evidence="4 10" id="KW-1133">Transmembrane helix</keyword>
<dbReference type="Pfam" id="PF08709">
    <property type="entry name" value="Ins145_P3_rec"/>
    <property type="match status" value="1"/>
</dbReference>
<dbReference type="Proteomes" id="UP001165090">
    <property type="component" value="Unassembled WGS sequence"/>
</dbReference>
<dbReference type="Gene3D" id="1.10.287.70">
    <property type="match status" value="1"/>
</dbReference>
<evidence type="ECO:0000313" key="15">
    <source>
        <dbReference type="EMBL" id="GLI71613.1"/>
    </source>
</evidence>
<organism evidence="15 16">
    <name type="scientific">Volvox africanus</name>
    <dbReference type="NCBI Taxonomy" id="51714"/>
    <lineage>
        <taxon>Eukaryota</taxon>
        <taxon>Viridiplantae</taxon>
        <taxon>Chlorophyta</taxon>
        <taxon>core chlorophytes</taxon>
        <taxon>Chlorophyceae</taxon>
        <taxon>CS clade</taxon>
        <taxon>Chlamydomonadales</taxon>
        <taxon>Volvocaceae</taxon>
        <taxon>Volvox</taxon>
    </lineage>
</organism>
<dbReference type="EMBL" id="BSDZ01000116">
    <property type="protein sequence ID" value="GLI71613.1"/>
    <property type="molecule type" value="Genomic_DNA"/>
</dbReference>
<feature type="domain" description="RyR/IP3R Homology associated" evidence="13">
    <location>
        <begin position="2414"/>
        <end position="2515"/>
    </location>
</feature>
<feature type="transmembrane region" description="Helical" evidence="10">
    <location>
        <begin position="2976"/>
        <end position="2996"/>
    </location>
</feature>
<keyword evidence="2" id="KW-0813">Transport</keyword>
<evidence type="ECO:0000256" key="8">
    <source>
        <dbReference type="ARBA" id="ARBA00023303"/>
    </source>
</evidence>
<keyword evidence="5" id="KW-0406">Ion transport</keyword>
<name>A0ABQ5SNM9_9CHLO</name>
<evidence type="ECO:0000256" key="10">
    <source>
        <dbReference type="SAM" id="Phobius"/>
    </source>
</evidence>
<proteinExistence type="predicted"/>
<evidence type="ECO:0000256" key="5">
    <source>
        <dbReference type="ARBA" id="ARBA00023065"/>
    </source>
</evidence>
<feature type="region of interest" description="Disordered" evidence="9">
    <location>
        <begin position="2322"/>
        <end position="2397"/>
    </location>
</feature>
<dbReference type="PANTHER" id="PTHR13715:SF99">
    <property type="entry name" value="INOSITOL 1,4,5-TRISPHOSPHATE RECEPTOR-LIKE PROTEIN A"/>
    <property type="match status" value="1"/>
</dbReference>
<feature type="compositionally biased region" description="Acidic residues" evidence="9">
    <location>
        <begin position="2384"/>
        <end position="2397"/>
    </location>
</feature>
<feature type="transmembrane region" description="Helical" evidence="10">
    <location>
        <begin position="2950"/>
        <end position="2969"/>
    </location>
</feature>
<keyword evidence="3 10" id="KW-0812">Transmembrane</keyword>
<feature type="domain" description="RIH" evidence="12">
    <location>
        <begin position="618"/>
        <end position="791"/>
    </location>
</feature>
<evidence type="ECO:0000259" key="13">
    <source>
        <dbReference type="Pfam" id="PF08454"/>
    </source>
</evidence>
<dbReference type="InterPro" id="IPR005821">
    <property type="entry name" value="Ion_trans_dom"/>
</dbReference>
<dbReference type="InterPro" id="IPR013662">
    <property type="entry name" value="RIH_assoc-dom"/>
</dbReference>
<evidence type="ECO:0000259" key="14">
    <source>
        <dbReference type="Pfam" id="PF08709"/>
    </source>
</evidence>
<feature type="transmembrane region" description="Helical" evidence="10">
    <location>
        <begin position="3016"/>
        <end position="3038"/>
    </location>
</feature>
<feature type="domain" description="Ion transport" evidence="11">
    <location>
        <begin position="2957"/>
        <end position="3130"/>
    </location>
</feature>
<dbReference type="InterPro" id="IPR014821">
    <property type="entry name" value="Ins145_P3_rcpt"/>
</dbReference>
<comment type="subcellular location">
    <subcellularLocation>
        <location evidence="1">Endomembrane system</location>
        <topology evidence="1">Multi-pass membrane protein</topology>
    </subcellularLocation>
</comment>
<evidence type="ECO:0000256" key="2">
    <source>
        <dbReference type="ARBA" id="ARBA00022448"/>
    </source>
</evidence>